<keyword evidence="2" id="KW-0472">Membrane</keyword>
<keyword evidence="2" id="KW-1133">Transmembrane helix</keyword>
<dbReference type="EMBL" id="VDCV01000013">
    <property type="protein sequence ID" value="KAB5529667.1"/>
    <property type="molecule type" value="Genomic_DNA"/>
</dbReference>
<feature type="compositionally biased region" description="Pro residues" evidence="1">
    <location>
        <begin position="89"/>
        <end position="100"/>
    </location>
</feature>
<proteinExistence type="predicted"/>
<keyword evidence="4" id="KW-1185">Reference proteome</keyword>
<accession>A0A5N5KH52</accession>
<gene>
    <name evidence="3" type="ORF">DKX38_019748</name>
</gene>
<comment type="caution">
    <text evidence="3">The sequence shown here is derived from an EMBL/GenBank/DDBJ whole genome shotgun (WGS) entry which is preliminary data.</text>
</comment>
<evidence type="ECO:0000256" key="2">
    <source>
        <dbReference type="SAM" id="Phobius"/>
    </source>
</evidence>
<evidence type="ECO:0000313" key="3">
    <source>
        <dbReference type="EMBL" id="KAB5529667.1"/>
    </source>
</evidence>
<dbReference type="AlphaFoldDB" id="A0A5N5KH52"/>
<evidence type="ECO:0000256" key="1">
    <source>
        <dbReference type="SAM" id="MobiDB-lite"/>
    </source>
</evidence>
<evidence type="ECO:0000313" key="4">
    <source>
        <dbReference type="Proteomes" id="UP000326939"/>
    </source>
</evidence>
<feature type="compositionally biased region" description="Low complexity" evidence="1">
    <location>
        <begin position="186"/>
        <end position="199"/>
    </location>
</feature>
<organism evidence="3 4">
    <name type="scientific">Salix brachista</name>
    <dbReference type="NCBI Taxonomy" id="2182728"/>
    <lineage>
        <taxon>Eukaryota</taxon>
        <taxon>Viridiplantae</taxon>
        <taxon>Streptophyta</taxon>
        <taxon>Embryophyta</taxon>
        <taxon>Tracheophyta</taxon>
        <taxon>Spermatophyta</taxon>
        <taxon>Magnoliopsida</taxon>
        <taxon>eudicotyledons</taxon>
        <taxon>Gunneridae</taxon>
        <taxon>Pentapetalae</taxon>
        <taxon>rosids</taxon>
        <taxon>fabids</taxon>
        <taxon>Malpighiales</taxon>
        <taxon>Salicaceae</taxon>
        <taxon>Saliceae</taxon>
        <taxon>Salix</taxon>
    </lineage>
</organism>
<feature type="compositionally biased region" description="Polar residues" evidence="1">
    <location>
        <begin position="29"/>
        <end position="66"/>
    </location>
</feature>
<feature type="transmembrane region" description="Helical" evidence="2">
    <location>
        <begin position="311"/>
        <end position="331"/>
    </location>
</feature>
<feature type="compositionally biased region" description="Low complexity" evidence="1">
    <location>
        <begin position="226"/>
        <end position="237"/>
    </location>
</feature>
<protein>
    <submittedName>
        <fullName evidence="3">Uncharacterized protein</fullName>
    </submittedName>
</protein>
<reference evidence="4" key="1">
    <citation type="journal article" date="2019" name="Gigascience">
        <title>De novo genome assembly of the endangered Acer yangbiense, a plant species with extremely small populations endemic to Yunnan Province, China.</title>
        <authorList>
            <person name="Yang J."/>
            <person name="Wariss H.M."/>
            <person name="Tao L."/>
            <person name="Zhang R."/>
            <person name="Yun Q."/>
            <person name="Hollingsworth P."/>
            <person name="Dao Z."/>
            <person name="Luo G."/>
            <person name="Guo H."/>
            <person name="Ma Y."/>
            <person name="Sun W."/>
        </authorList>
    </citation>
    <scope>NUCLEOTIDE SEQUENCE [LARGE SCALE GENOMIC DNA]</scope>
    <source>
        <strain evidence="4">cv. br00</strain>
    </source>
</reference>
<feature type="region of interest" description="Disordered" evidence="1">
    <location>
        <begin position="16"/>
        <end position="237"/>
    </location>
</feature>
<dbReference type="Proteomes" id="UP000326939">
    <property type="component" value="Chromosome 13"/>
</dbReference>
<keyword evidence="2" id="KW-0812">Transmembrane</keyword>
<sequence>MARANKYASVNFNHVYDKNISSSSSSSSTNNHPSKHQPSTSFYSTISSPNSPNSLYKSHLPSSSTRTHGRMLVLTRPTPKPISTIQTPPLTPPPETPPTHPAQFQIPARTGVEPESDRISLRPLGRTGAGSTVSSPVRGQETQKEVGFTVGSPKPDKFVPPHLRPGFAGREERPGPEVFRGKDVGQRQQQQQFFGSPGRFGEDGRPKSGGCETMRRGDESNLGFVRPSSSGNRPSSSGCAKPLIKLMLKVVAKVAFLAATHLQHNTKIGFFVGEIDHVARRELDMILEFASIIAEIPACLVAVNLFLEIAFIYGVLIGVSVSLLLSILPFVCKAVDCYQLADLMSSAC</sequence>
<name>A0A5N5KH52_9ROSI</name>
<feature type="compositionally biased region" description="Basic and acidic residues" evidence="1">
    <location>
        <begin position="169"/>
        <end position="185"/>
    </location>
</feature>